<dbReference type="PANTHER" id="PTHR43708:SF4">
    <property type="entry name" value="OXIDOREDUCTASE YCEM-RELATED"/>
    <property type="match status" value="1"/>
</dbReference>
<gene>
    <name evidence="3" type="ORF">Gferi_09980</name>
</gene>
<proteinExistence type="predicted"/>
<dbReference type="OrthoDB" id="9815825at2"/>
<dbReference type="InterPro" id="IPR048477">
    <property type="entry name" value="YceM-like_C"/>
</dbReference>
<dbReference type="InterPro" id="IPR051317">
    <property type="entry name" value="Gfo/Idh/MocA_oxidoreduct"/>
</dbReference>
<evidence type="ECO:0000259" key="2">
    <source>
        <dbReference type="Pfam" id="PF21378"/>
    </source>
</evidence>
<keyword evidence="4" id="KW-1185">Reference proteome</keyword>
<dbReference type="SUPFAM" id="SSF55347">
    <property type="entry name" value="Glyceraldehyde-3-phosphate dehydrogenase-like, C-terminal domain"/>
    <property type="match status" value="1"/>
</dbReference>
<evidence type="ECO:0000259" key="1">
    <source>
        <dbReference type="Pfam" id="PF01408"/>
    </source>
</evidence>
<dbReference type="Gene3D" id="3.30.360.10">
    <property type="entry name" value="Dihydrodipicolinate Reductase, domain 2"/>
    <property type="match status" value="1"/>
</dbReference>
<dbReference type="PANTHER" id="PTHR43708">
    <property type="entry name" value="CONSERVED EXPRESSED OXIDOREDUCTASE (EUROFUNG)"/>
    <property type="match status" value="1"/>
</dbReference>
<feature type="domain" description="YceM-like C-terminal" evidence="2">
    <location>
        <begin position="125"/>
        <end position="234"/>
    </location>
</feature>
<accession>A0A1D8GG57</accession>
<dbReference type="GO" id="GO:0000166">
    <property type="term" value="F:nucleotide binding"/>
    <property type="evidence" value="ECO:0007669"/>
    <property type="project" value="InterPro"/>
</dbReference>
<organism evidence="3 4">
    <name type="scientific">Geosporobacter ferrireducens</name>
    <dbReference type="NCBI Taxonomy" id="1424294"/>
    <lineage>
        <taxon>Bacteria</taxon>
        <taxon>Bacillati</taxon>
        <taxon>Bacillota</taxon>
        <taxon>Clostridia</taxon>
        <taxon>Peptostreptococcales</taxon>
        <taxon>Thermotaleaceae</taxon>
        <taxon>Geosporobacter</taxon>
    </lineage>
</organism>
<feature type="domain" description="Gfo/Idh/MocA-like oxidoreductase N-terminal" evidence="1">
    <location>
        <begin position="1"/>
        <end position="119"/>
    </location>
</feature>
<dbReference type="SUPFAM" id="SSF51735">
    <property type="entry name" value="NAD(P)-binding Rossmann-fold domains"/>
    <property type="match status" value="1"/>
</dbReference>
<dbReference type="Pfam" id="PF21378">
    <property type="entry name" value="YceM-like_C"/>
    <property type="match status" value="1"/>
</dbReference>
<dbReference type="STRING" id="1424294.Gferi_09980"/>
<dbReference type="EMBL" id="CP017269">
    <property type="protein sequence ID" value="AOT69879.1"/>
    <property type="molecule type" value="Genomic_DNA"/>
</dbReference>
<sequence length="300" mass="34384">MRIGIIGLGDIAQKAYLPILMNRGDITPILCTRNEETLERLCTKYRAPASVQSIEALIDQGIEAAFIHTATEAHGDVARELLRQGIHVYIDKPLAYHYEDAQQMIELAEQKNKILRVGFNRRFAPMIMKLKEQESANIIIIQKNRPHLPDQIRRFIFDDFIHVVDTLRYLLPGAVEETQIQGRIENGLLHHVVLTLSGKGYTAIGMMNRDNGTAEEVVEYMHPGNKWMIKDLTQGIRFHQGEEAHFKFGDWEPVLYRRGFYQIIDHFLQSVRSGIISQTDAGDALLTHEICETIVQKLER</sequence>
<dbReference type="AlphaFoldDB" id="A0A1D8GG57"/>
<dbReference type="RefSeq" id="WP_069976020.1">
    <property type="nucleotide sequence ID" value="NZ_CP017269.1"/>
</dbReference>
<reference evidence="3 4" key="1">
    <citation type="submission" date="2016-09" db="EMBL/GenBank/DDBJ databases">
        <title>Genomic analysis reveals versatility of anaerobic energy metabolism of Geosporobacter ferrireducens IRF9 of phylum Firmicutes.</title>
        <authorList>
            <person name="Kim S.-J."/>
        </authorList>
    </citation>
    <scope>NUCLEOTIDE SEQUENCE [LARGE SCALE GENOMIC DNA]</scope>
    <source>
        <strain evidence="3 4">IRF9</strain>
    </source>
</reference>
<name>A0A1D8GG57_9FIRM</name>
<evidence type="ECO:0000313" key="4">
    <source>
        <dbReference type="Proteomes" id="UP000095743"/>
    </source>
</evidence>
<dbReference type="Gene3D" id="3.40.50.720">
    <property type="entry name" value="NAD(P)-binding Rossmann-like Domain"/>
    <property type="match status" value="1"/>
</dbReference>
<dbReference type="Proteomes" id="UP000095743">
    <property type="component" value="Chromosome"/>
</dbReference>
<dbReference type="InterPro" id="IPR000683">
    <property type="entry name" value="Gfo/Idh/MocA-like_OxRdtase_N"/>
</dbReference>
<protein>
    <submittedName>
        <fullName evidence="3">Oxidoreductase</fullName>
    </submittedName>
</protein>
<evidence type="ECO:0000313" key="3">
    <source>
        <dbReference type="EMBL" id="AOT69879.1"/>
    </source>
</evidence>
<dbReference type="KEGG" id="gfe:Gferi_09980"/>
<dbReference type="Pfam" id="PF01408">
    <property type="entry name" value="GFO_IDH_MocA"/>
    <property type="match status" value="1"/>
</dbReference>
<dbReference type="InterPro" id="IPR036291">
    <property type="entry name" value="NAD(P)-bd_dom_sf"/>
</dbReference>